<proteinExistence type="predicted"/>
<keyword evidence="1" id="KW-1133">Transmembrane helix</keyword>
<feature type="transmembrane region" description="Helical" evidence="1">
    <location>
        <begin position="56"/>
        <end position="77"/>
    </location>
</feature>
<protein>
    <submittedName>
        <fullName evidence="2">Uncharacterized protein</fullName>
    </submittedName>
</protein>
<reference evidence="2" key="1">
    <citation type="submission" date="2019-02" db="EMBL/GenBank/DDBJ databases">
        <title>Halonotius sp. a new haloarchaeum isolated from saline soil.</title>
        <authorList>
            <person name="Duran-Viseras A."/>
            <person name="Sanchez-Porro C."/>
            <person name="Ventosa A."/>
        </authorList>
    </citation>
    <scope>NUCLEOTIDE SEQUENCE</scope>
    <source>
        <strain evidence="2">F15B</strain>
    </source>
</reference>
<accession>A0A8J8TAP1</accession>
<gene>
    <name evidence="2" type="ORF">EGH24_12450</name>
</gene>
<name>A0A8J8TAP1_9EURY</name>
<comment type="caution">
    <text evidence="2">The sequence shown here is derived from an EMBL/GenBank/DDBJ whole genome shotgun (WGS) entry which is preliminary data.</text>
</comment>
<dbReference type="Proteomes" id="UP000705823">
    <property type="component" value="Unassembled WGS sequence"/>
</dbReference>
<keyword evidence="1" id="KW-0472">Membrane</keyword>
<keyword evidence="1" id="KW-0812">Transmembrane</keyword>
<evidence type="ECO:0000256" key="1">
    <source>
        <dbReference type="SAM" id="Phobius"/>
    </source>
</evidence>
<keyword evidence="3" id="KW-1185">Reference proteome</keyword>
<evidence type="ECO:0000313" key="3">
    <source>
        <dbReference type="Proteomes" id="UP000705823"/>
    </source>
</evidence>
<dbReference type="AlphaFoldDB" id="A0A8J8TAP1"/>
<sequence length="95" mass="10720">MELTKVTSLNCISPQLEDGERNQPNGSNLYTRRNCIIMGRLWWLVKMRIWEFDARVAIISIIEIVTLCVVVSIISLGRPGNVESTGLSLNTVIKM</sequence>
<evidence type="ECO:0000313" key="2">
    <source>
        <dbReference type="EMBL" id="TQQ79194.1"/>
    </source>
</evidence>
<dbReference type="EMBL" id="RKLU01000006">
    <property type="protein sequence ID" value="TQQ79194.1"/>
    <property type="molecule type" value="Genomic_DNA"/>
</dbReference>
<organism evidence="2 3">
    <name type="scientific">Halonotius terrestris</name>
    <dbReference type="NCBI Taxonomy" id="2487750"/>
    <lineage>
        <taxon>Archaea</taxon>
        <taxon>Methanobacteriati</taxon>
        <taxon>Methanobacteriota</taxon>
        <taxon>Stenosarchaea group</taxon>
        <taxon>Halobacteria</taxon>
        <taxon>Halobacteriales</taxon>
        <taxon>Haloferacaceae</taxon>
        <taxon>Halonotius</taxon>
    </lineage>
</organism>